<dbReference type="Proteomes" id="UP001283361">
    <property type="component" value="Unassembled WGS sequence"/>
</dbReference>
<organism evidence="1 2">
    <name type="scientific">Elysia crispata</name>
    <name type="common">lettuce slug</name>
    <dbReference type="NCBI Taxonomy" id="231223"/>
    <lineage>
        <taxon>Eukaryota</taxon>
        <taxon>Metazoa</taxon>
        <taxon>Spiralia</taxon>
        <taxon>Lophotrochozoa</taxon>
        <taxon>Mollusca</taxon>
        <taxon>Gastropoda</taxon>
        <taxon>Heterobranchia</taxon>
        <taxon>Euthyneura</taxon>
        <taxon>Panpulmonata</taxon>
        <taxon>Sacoglossa</taxon>
        <taxon>Placobranchoidea</taxon>
        <taxon>Plakobranchidae</taxon>
        <taxon>Elysia</taxon>
    </lineage>
</organism>
<evidence type="ECO:0000313" key="1">
    <source>
        <dbReference type="EMBL" id="KAK3758500.1"/>
    </source>
</evidence>
<evidence type="ECO:0000313" key="2">
    <source>
        <dbReference type="Proteomes" id="UP001283361"/>
    </source>
</evidence>
<name>A0AAE0YX13_9GAST</name>
<protein>
    <submittedName>
        <fullName evidence="1">Uncharacterized protein</fullName>
    </submittedName>
</protein>
<proteinExistence type="predicted"/>
<dbReference type="AlphaFoldDB" id="A0AAE0YX13"/>
<sequence>MKELVRLPFVSLDKLRPRRNRNKCEEWRPRQGSTYGKIFTSRDWKVVLMINTPTIFYRLDVTLSMRSSCRNVSLSYSHEQILERKQIVKSVIWSSLPSPLAPDWRALPPLLLLRLRQKPLESPLEVDLTLVH</sequence>
<keyword evidence="2" id="KW-1185">Reference proteome</keyword>
<reference evidence="1" key="1">
    <citation type="journal article" date="2023" name="G3 (Bethesda)">
        <title>A reference genome for the long-term kleptoplast-retaining sea slug Elysia crispata morphotype clarki.</title>
        <authorList>
            <person name="Eastman K.E."/>
            <person name="Pendleton A.L."/>
            <person name="Shaikh M.A."/>
            <person name="Suttiyut T."/>
            <person name="Ogas R."/>
            <person name="Tomko P."/>
            <person name="Gavelis G."/>
            <person name="Widhalm J.R."/>
            <person name="Wisecaver J.H."/>
        </authorList>
    </citation>
    <scope>NUCLEOTIDE SEQUENCE</scope>
    <source>
        <strain evidence="1">ECLA1</strain>
    </source>
</reference>
<gene>
    <name evidence="1" type="ORF">RRG08_058770</name>
</gene>
<comment type="caution">
    <text evidence="1">The sequence shown here is derived from an EMBL/GenBank/DDBJ whole genome shotgun (WGS) entry which is preliminary data.</text>
</comment>
<dbReference type="EMBL" id="JAWDGP010005269">
    <property type="protein sequence ID" value="KAK3758500.1"/>
    <property type="molecule type" value="Genomic_DNA"/>
</dbReference>
<accession>A0AAE0YX13</accession>